<evidence type="ECO:0000256" key="10">
    <source>
        <dbReference type="ARBA" id="ARBA00023004"/>
    </source>
</evidence>
<evidence type="ECO:0000256" key="11">
    <source>
        <dbReference type="ARBA" id="ARBA00023033"/>
    </source>
</evidence>
<feature type="binding site" description="axial binding residue" evidence="13">
    <location>
        <position position="477"/>
    </location>
    <ligand>
        <name>heme</name>
        <dbReference type="ChEBI" id="CHEBI:30413"/>
    </ligand>
    <ligandPart>
        <name>Fe</name>
        <dbReference type="ChEBI" id="CHEBI:18248"/>
    </ligandPart>
</feature>
<dbReference type="Gene3D" id="1.10.630.10">
    <property type="entry name" value="Cytochrome P450"/>
    <property type="match status" value="1"/>
</dbReference>
<evidence type="ECO:0008006" key="15">
    <source>
        <dbReference type="Google" id="ProtNLM"/>
    </source>
</evidence>
<dbReference type="PANTHER" id="PTHR24305">
    <property type="entry name" value="CYTOCHROME P450"/>
    <property type="match status" value="1"/>
</dbReference>
<evidence type="ECO:0000256" key="9">
    <source>
        <dbReference type="ARBA" id="ARBA00023002"/>
    </source>
</evidence>
<reference evidence="14" key="1">
    <citation type="submission" date="2021-02" db="EMBL/GenBank/DDBJ databases">
        <title>Psilocybe cubensis genome.</title>
        <authorList>
            <person name="Mckernan K.J."/>
            <person name="Crawford S."/>
            <person name="Trippe A."/>
            <person name="Kane L.T."/>
            <person name="Mclaughlin S."/>
        </authorList>
    </citation>
    <scope>NUCLEOTIDE SEQUENCE [LARGE SCALE GENOMIC DNA]</scope>
    <source>
        <strain evidence="14">MGC-MH-2018</strain>
    </source>
</reference>
<evidence type="ECO:0000256" key="6">
    <source>
        <dbReference type="ARBA" id="ARBA00022692"/>
    </source>
</evidence>
<dbReference type="PRINTS" id="PR00385">
    <property type="entry name" value="P450"/>
</dbReference>
<organism evidence="14">
    <name type="scientific">Psilocybe cubensis</name>
    <name type="common">Psychedelic mushroom</name>
    <name type="synonym">Stropharia cubensis</name>
    <dbReference type="NCBI Taxonomy" id="181762"/>
    <lineage>
        <taxon>Eukaryota</taxon>
        <taxon>Fungi</taxon>
        <taxon>Dikarya</taxon>
        <taxon>Basidiomycota</taxon>
        <taxon>Agaricomycotina</taxon>
        <taxon>Agaricomycetes</taxon>
        <taxon>Agaricomycetidae</taxon>
        <taxon>Agaricales</taxon>
        <taxon>Agaricineae</taxon>
        <taxon>Strophariaceae</taxon>
        <taxon>Psilocybe</taxon>
    </lineage>
</organism>
<dbReference type="GO" id="GO:0020037">
    <property type="term" value="F:heme binding"/>
    <property type="evidence" value="ECO:0007669"/>
    <property type="project" value="InterPro"/>
</dbReference>
<dbReference type="SUPFAM" id="SSF48264">
    <property type="entry name" value="Cytochrome P450"/>
    <property type="match status" value="1"/>
</dbReference>
<evidence type="ECO:0000256" key="4">
    <source>
        <dbReference type="ARBA" id="ARBA00010617"/>
    </source>
</evidence>
<dbReference type="PRINTS" id="PR00465">
    <property type="entry name" value="EP450IV"/>
</dbReference>
<keyword evidence="7 13" id="KW-0479">Metal-binding</keyword>
<proteinExistence type="inferred from homology"/>
<keyword evidence="5 13" id="KW-0349">Heme</keyword>
<evidence type="ECO:0000256" key="2">
    <source>
        <dbReference type="ARBA" id="ARBA00004370"/>
    </source>
</evidence>
<dbReference type="CDD" id="cd11069">
    <property type="entry name" value="CYP_FUM15-like"/>
    <property type="match status" value="1"/>
</dbReference>
<keyword evidence="12" id="KW-0472">Membrane</keyword>
<keyword evidence="8" id="KW-1133">Transmembrane helix</keyword>
<dbReference type="InterPro" id="IPR001128">
    <property type="entry name" value="Cyt_P450"/>
</dbReference>
<dbReference type="PANTHER" id="PTHR24305:SF166">
    <property type="entry name" value="CYTOCHROME P450 12A4, MITOCHONDRIAL-RELATED"/>
    <property type="match status" value="1"/>
</dbReference>
<evidence type="ECO:0000313" key="14">
    <source>
        <dbReference type="EMBL" id="KAG5173065.1"/>
    </source>
</evidence>
<evidence type="ECO:0000256" key="7">
    <source>
        <dbReference type="ARBA" id="ARBA00022723"/>
    </source>
</evidence>
<dbReference type="GO" id="GO:0005506">
    <property type="term" value="F:iron ion binding"/>
    <property type="evidence" value="ECO:0007669"/>
    <property type="project" value="InterPro"/>
</dbReference>
<dbReference type="InterPro" id="IPR036396">
    <property type="entry name" value="Cyt_P450_sf"/>
</dbReference>
<sequence>MSLAVIIAVWQLKRYLSASTALDNIPGPPGASWVFGSIIELFNPDAWGFHDRIAQEYGSIVRVKGAFGSNQLYVYDPSVVHHIVAKEQDVFGQPDWFVEGMKNLFGNCLLTTHGREHSHLRKIINPIFSNTQMRELAPIFHAVGRKVQQSLIMKANEKPTKVDMLSWMTRLSLELVGKAGLGYTFDDLTDNSVEHPYEQAAKQLAGSYSQNAFLRTIITPKITTIGSPAFRKFVVEHMPLKFVQEMRRIVQVMHNTSIDIFKSKKALIHWEGQNVSRNGKGSDIITALMRANVTASTIDKLADDEVISHINLLAFAATDTTASALCRVIHTLALHQDVQVKLREEIRQARKISGEQGFTHDEIMSLPLLDAVIKETLRLYPPTVTTQRTARRDTVLPLATPIQGINGDAISHIDVPKGTTIVVSIIGSNRNQTIWGVDSQEWKPERWLQPLPESLINARVPGVYSHMMTFLAGVRACVGFKFAELEMKVVLALLVEALEFSLGTDTIIWHMNAIAQPYLESNSNAPTMPILITVAKA</sequence>
<dbReference type="GO" id="GO:0016020">
    <property type="term" value="C:membrane"/>
    <property type="evidence" value="ECO:0007669"/>
    <property type="project" value="UniProtKB-SubCell"/>
</dbReference>
<keyword evidence="11" id="KW-0503">Monooxygenase</keyword>
<comment type="similarity">
    <text evidence="4">Belongs to the cytochrome P450 family.</text>
</comment>
<keyword evidence="6" id="KW-0812">Transmembrane</keyword>
<keyword evidence="10 13" id="KW-0408">Iron</keyword>
<dbReference type="EMBL" id="JAFIQS010000002">
    <property type="protein sequence ID" value="KAG5173065.1"/>
    <property type="molecule type" value="Genomic_DNA"/>
</dbReference>
<dbReference type="InterPro" id="IPR050121">
    <property type="entry name" value="Cytochrome_P450_monoxygenase"/>
</dbReference>
<evidence type="ECO:0000256" key="1">
    <source>
        <dbReference type="ARBA" id="ARBA00001971"/>
    </source>
</evidence>
<dbReference type="AlphaFoldDB" id="A0A8H7Y3G1"/>
<evidence type="ECO:0000256" key="12">
    <source>
        <dbReference type="ARBA" id="ARBA00023136"/>
    </source>
</evidence>
<keyword evidence="9" id="KW-0560">Oxidoreductase</keyword>
<dbReference type="GO" id="GO:0016705">
    <property type="term" value="F:oxidoreductase activity, acting on paired donors, with incorporation or reduction of molecular oxygen"/>
    <property type="evidence" value="ECO:0007669"/>
    <property type="project" value="InterPro"/>
</dbReference>
<protein>
    <recommendedName>
        <fullName evidence="15">Cytochrome P450</fullName>
    </recommendedName>
</protein>
<dbReference type="InterPro" id="IPR002403">
    <property type="entry name" value="Cyt_P450_E_grp-IV"/>
</dbReference>
<evidence type="ECO:0000256" key="5">
    <source>
        <dbReference type="ARBA" id="ARBA00022617"/>
    </source>
</evidence>
<comment type="subcellular location">
    <subcellularLocation>
        <location evidence="2">Membrane</location>
    </subcellularLocation>
</comment>
<dbReference type="Pfam" id="PF00067">
    <property type="entry name" value="p450"/>
    <property type="match status" value="1"/>
</dbReference>
<comment type="cofactor">
    <cofactor evidence="1 13">
        <name>heme</name>
        <dbReference type="ChEBI" id="CHEBI:30413"/>
    </cofactor>
</comment>
<evidence type="ECO:0000256" key="8">
    <source>
        <dbReference type="ARBA" id="ARBA00022989"/>
    </source>
</evidence>
<evidence type="ECO:0000256" key="13">
    <source>
        <dbReference type="PIRSR" id="PIRSR602403-1"/>
    </source>
</evidence>
<name>A0A8H7Y3G1_PSICU</name>
<accession>A0A8H7Y3G1</accession>
<evidence type="ECO:0000256" key="3">
    <source>
        <dbReference type="ARBA" id="ARBA00004721"/>
    </source>
</evidence>
<gene>
    <name evidence="14" type="ORF">JR316_002570</name>
</gene>
<comment type="pathway">
    <text evidence="3">Secondary metabolite biosynthesis; terpenoid biosynthesis.</text>
</comment>
<dbReference type="GO" id="GO:0004497">
    <property type="term" value="F:monooxygenase activity"/>
    <property type="evidence" value="ECO:0007669"/>
    <property type="project" value="UniProtKB-KW"/>
</dbReference>
<comment type="caution">
    <text evidence="14">The sequence shown here is derived from an EMBL/GenBank/DDBJ whole genome shotgun (WGS) entry which is preliminary data.</text>
</comment>